<dbReference type="OMA" id="TLASPHW"/>
<evidence type="ECO:0000259" key="1">
    <source>
        <dbReference type="PROSITE" id="PS50195"/>
    </source>
</evidence>
<dbReference type="Proteomes" id="UP000030762">
    <property type="component" value="Unassembled WGS sequence"/>
</dbReference>
<dbReference type="PROSITE" id="PS50195">
    <property type="entry name" value="PX"/>
    <property type="match status" value="1"/>
</dbReference>
<proteinExistence type="predicted"/>
<dbReference type="AlphaFoldDB" id="T0QKF0"/>
<dbReference type="GO" id="GO:0035091">
    <property type="term" value="F:phosphatidylinositol binding"/>
    <property type="evidence" value="ECO:0007669"/>
    <property type="project" value="InterPro"/>
</dbReference>
<evidence type="ECO:0000313" key="3">
    <source>
        <dbReference type="Proteomes" id="UP000030762"/>
    </source>
</evidence>
<dbReference type="VEuPathDB" id="FungiDB:SDRG_04172"/>
<dbReference type="OrthoDB" id="76516at2759"/>
<dbReference type="RefSeq" id="XP_008608056.1">
    <property type="nucleotide sequence ID" value="XM_008609834.1"/>
</dbReference>
<dbReference type="Pfam" id="PF00787">
    <property type="entry name" value="PX"/>
    <property type="match status" value="1"/>
</dbReference>
<dbReference type="GeneID" id="19944899"/>
<evidence type="ECO:0000313" key="2">
    <source>
        <dbReference type="EMBL" id="EQC38464.1"/>
    </source>
</evidence>
<reference evidence="2 3" key="1">
    <citation type="submission" date="2012-04" db="EMBL/GenBank/DDBJ databases">
        <title>The Genome Sequence of Saprolegnia declina VS20.</title>
        <authorList>
            <consortium name="The Broad Institute Genome Sequencing Platform"/>
            <person name="Russ C."/>
            <person name="Nusbaum C."/>
            <person name="Tyler B."/>
            <person name="van West P."/>
            <person name="Dieguez-Uribeondo J."/>
            <person name="de Bruijn I."/>
            <person name="Tripathy S."/>
            <person name="Jiang R."/>
            <person name="Young S.K."/>
            <person name="Zeng Q."/>
            <person name="Gargeya S."/>
            <person name="Fitzgerald M."/>
            <person name="Haas B."/>
            <person name="Abouelleil A."/>
            <person name="Alvarado L."/>
            <person name="Arachchi H.M."/>
            <person name="Berlin A."/>
            <person name="Chapman S.B."/>
            <person name="Goldberg J."/>
            <person name="Griggs A."/>
            <person name="Gujja S."/>
            <person name="Hansen M."/>
            <person name="Howarth C."/>
            <person name="Imamovic A."/>
            <person name="Larimer J."/>
            <person name="McCowen C."/>
            <person name="Montmayeur A."/>
            <person name="Murphy C."/>
            <person name="Neiman D."/>
            <person name="Pearson M."/>
            <person name="Priest M."/>
            <person name="Roberts A."/>
            <person name="Saif S."/>
            <person name="Shea T."/>
            <person name="Sisk P."/>
            <person name="Sykes S."/>
            <person name="Wortman J."/>
            <person name="Nusbaum C."/>
            <person name="Birren B."/>
        </authorList>
    </citation>
    <scope>NUCLEOTIDE SEQUENCE [LARGE SCALE GENOMIC DNA]</scope>
    <source>
        <strain evidence="2 3">VS20</strain>
    </source>
</reference>
<dbReference type="InParanoid" id="T0QKF0"/>
<name>T0QKF0_SAPDV</name>
<dbReference type="SUPFAM" id="SSF64268">
    <property type="entry name" value="PX domain"/>
    <property type="match status" value="1"/>
</dbReference>
<dbReference type="CDD" id="cd06093">
    <property type="entry name" value="PX_domain"/>
    <property type="match status" value="1"/>
</dbReference>
<sequence length="145" mass="16698">MQLALELEIVAARIVGHRTMVLATEKSPFVEYEIEITTPKGLVVCWKRFREFRILRHGLKRTSSGRLPSLPKRRWLCNLSTDTIAERKLMLNQFLSQLVANEALQWGIQIDATLAVLKRRRLSVDRKLLDSFTSTTLASPHWDLA</sequence>
<gene>
    <name evidence="2" type="ORF">SDRG_04172</name>
</gene>
<protein>
    <recommendedName>
        <fullName evidence="1">PX domain-containing protein</fullName>
    </recommendedName>
</protein>
<accession>T0QKF0</accession>
<dbReference type="InterPro" id="IPR001683">
    <property type="entry name" value="PX_dom"/>
</dbReference>
<dbReference type="Gene3D" id="3.30.1520.10">
    <property type="entry name" value="Phox-like domain"/>
    <property type="match status" value="1"/>
</dbReference>
<dbReference type="InterPro" id="IPR036871">
    <property type="entry name" value="PX_dom_sf"/>
</dbReference>
<organism evidence="2 3">
    <name type="scientific">Saprolegnia diclina (strain VS20)</name>
    <dbReference type="NCBI Taxonomy" id="1156394"/>
    <lineage>
        <taxon>Eukaryota</taxon>
        <taxon>Sar</taxon>
        <taxon>Stramenopiles</taxon>
        <taxon>Oomycota</taxon>
        <taxon>Saprolegniomycetes</taxon>
        <taxon>Saprolegniales</taxon>
        <taxon>Saprolegniaceae</taxon>
        <taxon>Saprolegnia</taxon>
    </lineage>
</organism>
<keyword evidence="3" id="KW-1185">Reference proteome</keyword>
<dbReference type="EMBL" id="JH767141">
    <property type="protein sequence ID" value="EQC38464.1"/>
    <property type="molecule type" value="Genomic_DNA"/>
</dbReference>
<feature type="domain" description="PX" evidence="1">
    <location>
        <begin position="10"/>
        <end position="139"/>
    </location>
</feature>